<dbReference type="InterPro" id="IPR036322">
    <property type="entry name" value="WD40_repeat_dom_sf"/>
</dbReference>
<organism evidence="5 6">
    <name type="scientific">Pyrrhoderma noxium</name>
    <dbReference type="NCBI Taxonomy" id="2282107"/>
    <lineage>
        <taxon>Eukaryota</taxon>
        <taxon>Fungi</taxon>
        <taxon>Dikarya</taxon>
        <taxon>Basidiomycota</taxon>
        <taxon>Agaricomycotina</taxon>
        <taxon>Agaricomycetes</taxon>
        <taxon>Hymenochaetales</taxon>
        <taxon>Hymenochaetaceae</taxon>
        <taxon>Pyrrhoderma</taxon>
    </lineage>
</organism>
<dbReference type="PROSITE" id="PS50082">
    <property type="entry name" value="WD_REPEATS_2"/>
    <property type="match status" value="2"/>
</dbReference>
<feature type="region of interest" description="Disordered" evidence="4">
    <location>
        <begin position="312"/>
        <end position="341"/>
    </location>
</feature>
<sequence length="341" mass="38053">MTDKGKDGQTEISSPPFDGISSVKFSPTDPNHLLVASWDTTVRFYDTAANEQKIKFDHRAAVLDCCFASDGKHGFSGGLDTSVRELDLETEKFRHLGQHDAAVSQVCFSKETNQLISGSWDCTLRFWDPRAETSTSAPVETLNLPERVYCMDITNNFLVVGMASRLFHIYDLRQTKKLWQERESSLKFLTRSVACMSDGKGYATSSVEGRIAVEYFDTSAQGEKYAFKSHRQTINGEDHVWPVNALVFHPLYNTFASGGSDGSISIWDHKSRKRFKQYPRYPAPVTSLSFNCDGTKLAAGMSYNWDEGADGAASLSDSTGESPSPKIWIRETADDWKPKGM</sequence>
<evidence type="ECO:0000256" key="1">
    <source>
        <dbReference type="ARBA" id="ARBA00022574"/>
    </source>
</evidence>
<dbReference type="PANTHER" id="PTHR10971">
    <property type="entry name" value="MRNA EXPORT FACTOR AND BUB3"/>
    <property type="match status" value="1"/>
</dbReference>
<dbReference type="Pfam" id="PF00400">
    <property type="entry name" value="WD40"/>
    <property type="match status" value="4"/>
</dbReference>
<feature type="compositionally biased region" description="Basic and acidic residues" evidence="4">
    <location>
        <begin position="328"/>
        <end position="341"/>
    </location>
</feature>
<keyword evidence="1 3" id="KW-0853">WD repeat</keyword>
<keyword evidence="2" id="KW-0677">Repeat</keyword>
<dbReference type="EMBL" id="NBII01000001">
    <property type="protein sequence ID" value="PAV24210.1"/>
    <property type="molecule type" value="Genomic_DNA"/>
</dbReference>
<dbReference type="SUPFAM" id="SSF50978">
    <property type="entry name" value="WD40 repeat-like"/>
    <property type="match status" value="1"/>
</dbReference>
<feature type="region of interest" description="Disordered" evidence="4">
    <location>
        <begin position="1"/>
        <end position="24"/>
    </location>
</feature>
<evidence type="ECO:0000256" key="2">
    <source>
        <dbReference type="ARBA" id="ARBA00022737"/>
    </source>
</evidence>
<dbReference type="PRINTS" id="PR00320">
    <property type="entry name" value="GPROTEINBRPT"/>
</dbReference>
<feature type="repeat" description="WD" evidence="3">
    <location>
        <begin position="236"/>
        <end position="277"/>
    </location>
</feature>
<feature type="repeat" description="WD" evidence="3">
    <location>
        <begin position="96"/>
        <end position="137"/>
    </location>
</feature>
<dbReference type="InterPro" id="IPR015943">
    <property type="entry name" value="WD40/YVTN_repeat-like_dom_sf"/>
</dbReference>
<dbReference type="SMART" id="SM00320">
    <property type="entry name" value="WD40"/>
    <property type="match status" value="6"/>
</dbReference>
<gene>
    <name evidence="5" type="ORF">PNOK_0127800</name>
</gene>
<dbReference type="OrthoDB" id="10262475at2759"/>
<dbReference type="Proteomes" id="UP000217199">
    <property type="component" value="Unassembled WGS sequence"/>
</dbReference>
<keyword evidence="6" id="KW-1185">Reference proteome</keyword>
<dbReference type="Gene3D" id="2.130.10.10">
    <property type="entry name" value="YVTN repeat-like/Quinoprotein amine dehydrogenase"/>
    <property type="match status" value="1"/>
</dbReference>
<proteinExistence type="predicted"/>
<name>A0A286UX91_9AGAM</name>
<protein>
    <submittedName>
        <fullName evidence="5">WD40 domain containing protein</fullName>
    </submittedName>
</protein>
<evidence type="ECO:0000256" key="4">
    <source>
        <dbReference type="SAM" id="MobiDB-lite"/>
    </source>
</evidence>
<dbReference type="InterPro" id="IPR001680">
    <property type="entry name" value="WD40_rpt"/>
</dbReference>
<dbReference type="PROSITE" id="PS50294">
    <property type="entry name" value="WD_REPEATS_REGION"/>
    <property type="match status" value="2"/>
</dbReference>
<accession>A0A286UX91</accession>
<dbReference type="InterPro" id="IPR020472">
    <property type="entry name" value="WD40_PAC1"/>
</dbReference>
<evidence type="ECO:0000313" key="5">
    <source>
        <dbReference type="EMBL" id="PAV24210.1"/>
    </source>
</evidence>
<evidence type="ECO:0000313" key="6">
    <source>
        <dbReference type="Proteomes" id="UP000217199"/>
    </source>
</evidence>
<reference evidence="5 6" key="1">
    <citation type="journal article" date="2017" name="Mol. Ecol.">
        <title>Comparative and population genomic landscape of Phellinus noxius: A hypervariable fungus causing root rot in trees.</title>
        <authorList>
            <person name="Chung C.L."/>
            <person name="Lee T.J."/>
            <person name="Akiba M."/>
            <person name="Lee H.H."/>
            <person name="Kuo T.H."/>
            <person name="Liu D."/>
            <person name="Ke H.M."/>
            <person name="Yokoi T."/>
            <person name="Roa M.B."/>
            <person name="Lu M.J."/>
            <person name="Chang Y.Y."/>
            <person name="Ann P.J."/>
            <person name="Tsai J.N."/>
            <person name="Chen C.Y."/>
            <person name="Tzean S.S."/>
            <person name="Ota Y."/>
            <person name="Hattori T."/>
            <person name="Sahashi N."/>
            <person name="Liou R.F."/>
            <person name="Kikuchi T."/>
            <person name="Tsai I.J."/>
        </authorList>
    </citation>
    <scope>NUCLEOTIDE SEQUENCE [LARGE SCALE GENOMIC DNA]</scope>
    <source>
        <strain evidence="5 6">FFPRI411160</strain>
    </source>
</reference>
<comment type="caution">
    <text evidence="5">The sequence shown here is derived from an EMBL/GenBank/DDBJ whole genome shotgun (WGS) entry which is preliminary data.</text>
</comment>
<dbReference type="AlphaFoldDB" id="A0A286UX91"/>
<dbReference type="InParanoid" id="A0A286UX91"/>
<evidence type="ECO:0000256" key="3">
    <source>
        <dbReference type="PROSITE-ProRule" id="PRU00221"/>
    </source>
</evidence>
<dbReference type="STRING" id="2282107.A0A286UX91"/>